<accession>A0A0V1M917</accession>
<evidence type="ECO:0000313" key="1">
    <source>
        <dbReference type="EMBL" id="KRZ68215.1"/>
    </source>
</evidence>
<dbReference type="Proteomes" id="UP000054843">
    <property type="component" value="Unassembled WGS sequence"/>
</dbReference>
<comment type="caution">
    <text evidence="1">The sequence shown here is derived from an EMBL/GenBank/DDBJ whole genome shotgun (WGS) entry which is preliminary data.</text>
</comment>
<evidence type="ECO:0000313" key="2">
    <source>
        <dbReference type="Proteomes" id="UP000054843"/>
    </source>
</evidence>
<name>A0A0V1M917_9BILA</name>
<keyword evidence="2" id="KW-1185">Reference proteome</keyword>
<proteinExistence type="predicted"/>
<gene>
    <name evidence="1" type="ORF">T10_2528</name>
</gene>
<protein>
    <submittedName>
        <fullName evidence="1">Uncharacterized protein</fullName>
    </submittedName>
</protein>
<dbReference type="EMBL" id="JYDO01000171">
    <property type="protein sequence ID" value="KRZ68215.1"/>
    <property type="molecule type" value="Genomic_DNA"/>
</dbReference>
<reference evidence="1 2" key="1">
    <citation type="submission" date="2015-01" db="EMBL/GenBank/DDBJ databases">
        <title>Evolution of Trichinella species and genotypes.</title>
        <authorList>
            <person name="Korhonen P.K."/>
            <person name="Edoardo P."/>
            <person name="Giuseppe L.R."/>
            <person name="Gasser R.B."/>
        </authorList>
    </citation>
    <scope>NUCLEOTIDE SEQUENCE [LARGE SCALE GENOMIC DNA]</scope>
    <source>
        <strain evidence="1">ISS1980</strain>
    </source>
</reference>
<dbReference type="AlphaFoldDB" id="A0A0V1M917"/>
<organism evidence="1 2">
    <name type="scientific">Trichinella papuae</name>
    <dbReference type="NCBI Taxonomy" id="268474"/>
    <lineage>
        <taxon>Eukaryota</taxon>
        <taxon>Metazoa</taxon>
        <taxon>Ecdysozoa</taxon>
        <taxon>Nematoda</taxon>
        <taxon>Enoplea</taxon>
        <taxon>Dorylaimia</taxon>
        <taxon>Trichinellida</taxon>
        <taxon>Trichinellidae</taxon>
        <taxon>Trichinella</taxon>
    </lineage>
</organism>
<sequence>MDLEDGKAINLDILDKEGVIPMYHSYPTGSSSTHRGGQLAVIICVCGLKS</sequence>